<evidence type="ECO:0000256" key="14">
    <source>
        <dbReference type="ARBA" id="ARBA00047271"/>
    </source>
</evidence>
<name>A0A2P5T288_9GAMM</name>
<proteinExistence type="inferred from homology"/>
<dbReference type="InterPro" id="IPR051930">
    <property type="entry name" value="FNR_type-1"/>
</dbReference>
<dbReference type="EC" id="1.18.1.2" evidence="4"/>
<dbReference type="InterPro" id="IPR039261">
    <property type="entry name" value="FNR_nucleotide-bd"/>
</dbReference>
<evidence type="ECO:0000256" key="7">
    <source>
        <dbReference type="ARBA" id="ARBA00022741"/>
    </source>
</evidence>
<keyword evidence="10" id="KW-0560">Oxidoreductase</keyword>
<dbReference type="Proteomes" id="UP000295937">
    <property type="component" value="Unassembled WGS sequence"/>
</dbReference>
<keyword evidence="8" id="KW-0274">FAD</keyword>
<dbReference type="InterPro" id="IPR017938">
    <property type="entry name" value="Riboflavin_synthase-like_b-brl"/>
</dbReference>
<dbReference type="PANTHER" id="PTHR47878">
    <property type="entry name" value="OXIDOREDUCTASE FAD/NAD(P)-BINDING DOMAIN PROTEIN"/>
    <property type="match status" value="1"/>
</dbReference>
<evidence type="ECO:0000256" key="8">
    <source>
        <dbReference type="ARBA" id="ARBA00022827"/>
    </source>
</evidence>
<dbReference type="Gene3D" id="2.40.30.10">
    <property type="entry name" value="Translation factors"/>
    <property type="match status" value="1"/>
</dbReference>
<evidence type="ECO:0000256" key="2">
    <source>
        <dbReference type="ARBA" id="ARBA00008312"/>
    </source>
</evidence>
<feature type="domain" description="FAD-binding FR-type" evidence="16">
    <location>
        <begin position="2"/>
        <end position="101"/>
    </location>
</feature>
<evidence type="ECO:0000256" key="11">
    <source>
        <dbReference type="ARBA" id="ARBA00029856"/>
    </source>
</evidence>
<evidence type="ECO:0000256" key="5">
    <source>
        <dbReference type="ARBA" id="ARBA00020327"/>
    </source>
</evidence>
<dbReference type="GO" id="GO:0034599">
    <property type="term" value="P:cellular response to oxidative stress"/>
    <property type="evidence" value="ECO:0007669"/>
    <property type="project" value="TreeGrafter"/>
</dbReference>
<evidence type="ECO:0000313" key="18">
    <source>
        <dbReference type="Proteomes" id="UP000295937"/>
    </source>
</evidence>
<keyword evidence="7" id="KW-0547">Nucleotide-binding</keyword>
<dbReference type="GO" id="GO:0004324">
    <property type="term" value="F:ferredoxin-NADP+ reductase activity"/>
    <property type="evidence" value="ECO:0007669"/>
    <property type="project" value="UniProtKB-EC"/>
</dbReference>
<comment type="caution">
    <text evidence="17">The sequence shown here is derived from an EMBL/GenBank/DDBJ whole genome shotgun (WGS) entry which is preliminary data.</text>
</comment>
<dbReference type="GO" id="GO:0000166">
    <property type="term" value="F:nucleotide binding"/>
    <property type="evidence" value="ECO:0007669"/>
    <property type="project" value="UniProtKB-KW"/>
</dbReference>
<reference evidence="17 18" key="1">
    <citation type="journal article" date="2018" name="Genome Biol. Evol.">
        <title>Cladogenesis and Genomic Streamlining in Extracellular Endosymbionts of Tropical Stink Bugs.</title>
        <authorList>
            <person name="Otero-Bravo A."/>
            <person name="Goffredi S."/>
            <person name="Sabree Z.L."/>
        </authorList>
    </citation>
    <scope>NUCLEOTIDE SEQUENCE [LARGE SCALE GENOMIC DNA]</scope>
    <source>
        <strain evidence="17 18">SoEO</strain>
    </source>
</reference>
<keyword evidence="6" id="KW-0285">Flavoprotein</keyword>
<dbReference type="Pfam" id="PF00175">
    <property type="entry name" value="NAD_binding_1"/>
    <property type="match status" value="1"/>
</dbReference>
<dbReference type="InterPro" id="IPR008333">
    <property type="entry name" value="Cbr1-like_FAD-bd_dom"/>
</dbReference>
<dbReference type="SUPFAM" id="SSF63380">
    <property type="entry name" value="Riboflavin synthase domain-like"/>
    <property type="match status" value="1"/>
</dbReference>
<evidence type="ECO:0000256" key="15">
    <source>
        <dbReference type="ARBA" id="ARBA00047776"/>
    </source>
</evidence>
<comment type="catalytic activity">
    <reaction evidence="14">
        <text>reduced [flavodoxin] + NADP(+) = oxidized [flavodoxin] + NADPH + 2 H(+)</text>
        <dbReference type="Rhea" id="RHEA:50756"/>
        <dbReference type="Rhea" id="RHEA-COMP:10622"/>
        <dbReference type="Rhea" id="RHEA-COMP:10623"/>
        <dbReference type="ChEBI" id="CHEBI:15378"/>
        <dbReference type="ChEBI" id="CHEBI:57618"/>
        <dbReference type="ChEBI" id="CHEBI:57783"/>
        <dbReference type="ChEBI" id="CHEBI:58210"/>
        <dbReference type="ChEBI" id="CHEBI:58349"/>
        <dbReference type="EC" id="1.19.1.1"/>
    </reaction>
</comment>
<dbReference type="GO" id="GO:0042167">
    <property type="term" value="P:heme catabolic process"/>
    <property type="evidence" value="ECO:0007669"/>
    <property type="project" value="TreeGrafter"/>
</dbReference>
<dbReference type="PANTHER" id="PTHR47878:SF1">
    <property type="entry name" value="FLAVODOXIN_FERREDOXIN--NADP REDUCTASE"/>
    <property type="match status" value="1"/>
</dbReference>
<evidence type="ECO:0000256" key="9">
    <source>
        <dbReference type="ARBA" id="ARBA00022857"/>
    </source>
</evidence>
<dbReference type="Gene3D" id="3.40.50.80">
    <property type="entry name" value="Nucleotide-binding domain of ferredoxin-NADP reductase (FNR) module"/>
    <property type="match status" value="1"/>
</dbReference>
<dbReference type="RefSeq" id="WP_136132134.1">
    <property type="nucleotide sequence ID" value="NZ_PDKR01000001.1"/>
</dbReference>
<dbReference type="InterPro" id="IPR017927">
    <property type="entry name" value="FAD-bd_FR_type"/>
</dbReference>
<organism evidence="17 18">
    <name type="scientific">Candidatus Pantoea edessiphila</name>
    <dbReference type="NCBI Taxonomy" id="2044610"/>
    <lineage>
        <taxon>Bacteria</taxon>
        <taxon>Pseudomonadati</taxon>
        <taxon>Pseudomonadota</taxon>
        <taxon>Gammaproteobacteria</taxon>
        <taxon>Enterobacterales</taxon>
        <taxon>Erwiniaceae</taxon>
        <taxon>Pantoea</taxon>
    </lineage>
</organism>
<keyword evidence="9" id="KW-0521">NADP</keyword>
<dbReference type="OrthoDB" id="9784483at2"/>
<comment type="similarity">
    <text evidence="2">Belongs to the ferredoxin--NADP reductase type 1 family.</text>
</comment>
<dbReference type="PROSITE" id="PS51384">
    <property type="entry name" value="FAD_FR"/>
    <property type="match status" value="1"/>
</dbReference>
<evidence type="ECO:0000259" key="16">
    <source>
        <dbReference type="PROSITE" id="PS51384"/>
    </source>
</evidence>
<accession>A0A2P5T288</accession>
<gene>
    <name evidence="17" type="ORF">CRV09_00065</name>
</gene>
<evidence type="ECO:0000256" key="6">
    <source>
        <dbReference type="ARBA" id="ARBA00022630"/>
    </source>
</evidence>
<dbReference type="SUPFAM" id="SSF52343">
    <property type="entry name" value="Ferredoxin reductase-like, C-terminal NADP-linked domain"/>
    <property type="match status" value="1"/>
</dbReference>
<evidence type="ECO:0000256" key="1">
    <source>
        <dbReference type="ARBA" id="ARBA00001974"/>
    </source>
</evidence>
<dbReference type="AlphaFoldDB" id="A0A2P5T288"/>
<evidence type="ECO:0000256" key="3">
    <source>
        <dbReference type="ARBA" id="ARBA00012872"/>
    </source>
</evidence>
<dbReference type="InterPro" id="IPR001433">
    <property type="entry name" value="OxRdtase_FAD/NAD-bd"/>
</dbReference>
<evidence type="ECO:0000313" key="17">
    <source>
        <dbReference type="EMBL" id="PPI88705.1"/>
    </source>
</evidence>
<evidence type="ECO:0000256" key="4">
    <source>
        <dbReference type="ARBA" id="ARBA00013223"/>
    </source>
</evidence>
<dbReference type="CDD" id="cd06195">
    <property type="entry name" value="FNR1"/>
    <property type="match status" value="1"/>
</dbReference>
<comment type="catalytic activity">
    <reaction evidence="15">
        <text>2 reduced [2Fe-2S]-[ferredoxin] + NADP(+) + H(+) = 2 oxidized [2Fe-2S]-[ferredoxin] + NADPH</text>
        <dbReference type="Rhea" id="RHEA:20125"/>
        <dbReference type="Rhea" id="RHEA-COMP:10000"/>
        <dbReference type="Rhea" id="RHEA-COMP:10001"/>
        <dbReference type="ChEBI" id="CHEBI:15378"/>
        <dbReference type="ChEBI" id="CHEBI:33737"/>
        <dbReference type="ChEBI" id="CHEBI:33738"/>
        <dbReference type="ChEBI" id="CHEBI:57783"/>
        <dbReference type="ChEBI" id="CHEBI:58349"/>
        <dbReference type="EC" id="1.18.1.2"/>
    </reaction>
</comment>
<evidence type="ECO:0000256" key="12">
    <source>
        <dbReference type="ARBA" id="ARBA00030000"/>
    </source>
</evidence>
<evidence type="ECO:0000256" key="10">
    <source>
        <dbReference type="ARBA" id="ARBA00023002"/>
    </source>
</evidence>
<protein>
    <recommendedName>
        <fullName evidence="5">Flavodoxin/ferredoxin--NADP reductase</fullName>
        <ecNumber evidence="4">1.18.1.2</ecNumber>
        <ecNumber evidence="3">1.19.1.1</ecNumber>
    </recommendedName>
    <alternativeName>
        <fullName evidence="13">Ferredoxin (flavodoxin):NADP(+) oxidoreductase</fullName>
    </alternativeName>
    <alternativeName>
        <fullName evidence="11">Ferredoxin--NADP reductase</fullName>
    </alternativeName>
    <alternativeName>
        <fullName evidence="12">Flavodoxin--NADP reductase</fullName>
    </alternativeName>
</protein>
<comment type="cofactor">
    <cofactor evidence="1">
        <name>FAD</name>
        <dbReference type="ChEBI" id="CHEBI:57692"/>
    </cofactor>
</comment>
<dbReference type="EMBL" id="PDKR01000001">
    <property type="protein sequence ID" value="PPI88705.1"/>
    <property type="molecule type" value="Genomic_DNA"/>
</dbReference>
<dbReference type="InterPro" id="IPR033892">
    <property type="entry name" value="FNR_bac"/>
</dbReference>
<evidence type="ECO:0000256" key="13">
    <source>
        <dbReference type="ARBA" id="ARBA00030173"/>
    </source>
</evidence>
<dbReference type="EC" id="1.19.1.1" evidence="3"/>
<dbReference type="NCBIfam" id="NF008178">
    <property type="entry name" value="PRK10926.1"/>
    <property type="match status" value="1"/>
</dbReference>
<sequence length="248" mass="28031">MSDWVDAKVYEIKNWTDILFSLRVEAPICSFVAGQFAKIALNFNGKRIQRAYSYVNAPNDKILEFYLTMVSGGKLSPYLRSLQPGKKLLITKKASGFFVLSSIPQCETLWMISTGTAIGPYLSILQYGKGLERFQNIILVHAVRYFADLSFTNLINSLQKKYNGKLQVKTIVSREKIFGSLHGRIPDLISNGELEKSIGLNINCKNSHVMLCGNPAMVYETKNLLKDTRGMELNLKEKCGHITSENYW</sequence>
<dbReference type="Pfam" id="PF00970">
    <property type="entry name" value="FAD_binding_6"/>
    <property type="match status" value="1"/>
</dbReference>